<evidence type="ECO:0000313" key="2">
    <source>
        <dbReference type="Proteomes" id="UP001239111"/>
    </source>
</evidence>
<comment type="caution">
    <text evidence="1">The sequence shown here is derived from an EMBL/GenBank/DDBJ whole genome shotgun (WGS) entry which is preliminary data.</text>
</comment>
<keyword evidence="2" id="KW-1185">Reference proteome</keyword>
<name>A0ACC2PSL3_9HYME</name>
<proteinExistence type="predicted"/>
<dbReference type="Proteomes" id="UP001239111">
    <property type="component" value="Chromosome 1"/>
</dbReference>
<organism evidence="1 2">
    <name type="scientific">Eretmocerus hayati</name>
    <dbReference type="NCBI Taxonomy" id="131215"/>
    <lineage>
        <taxon>Eukaryota</taxon>
        <taxon>Metazoa</taxon>
        <taxon>Ecdysozoa</taxon>
        <taxon>Arthropoda</taxon>
        <taxon>Hexapoda</taxon>
        <taxon>Insecta</taxon>
        <taxon>Pterygota</taxon>
        <taxon>Neoptera</taxon>
        <taxon>Endopterygota</taxon>
        <taxon>Hymenoptera</taxon>
        <taxon>Apocrita</taxon>
        <taxon>Proctotrupomorpha</taxon>
        <taxon>Chalcidoidea</taxon>
        <taxon>Aphelinidae</taxon>
        <taxon>Aphelininae</taxon>
        <taxon>Eretmocerus</taxon>
    </lineage>
</organism>
<gene>
    <name evidence="1" type="ORF">QAD02_022201</name>
</gene>
<sequence>MNEVSSTEEDVFKNPENKPLEELKITIKQNGVTQAIPALDKHWLQERYLCHYECPHLVDSDGRDIIGAKERWMEITGFIIDDLIWLLQLPFYKFWSTVIHDRAVVDTMIIFLQDAPVYYSLDNFPNDPEMFDQLNRLRHYVLVLFARMVTSEESPTEYITPKYHASLIYNKYLVSVPILMDLCQHYGRDNRKTVEKIVNTAFKIQPLYEKDTEKAATFLVEQALGNVEKRFEDCPSNQEGAVLLSERGGARTEMSLTDLEDMILYTLDIVSNINIFLSIHSQSVNSFKSDMLFIKLVSFYGVTIPEMYKRLDNLAYKDETIEKYMELKHRLDVTRVEILTVYRTVVYNGIENILNDGASHSATELDEIIDDFCINLEFTLCERAFVMDFFNIYPVTEDFQTLINLHPDLNSVRFDYILNSVFSNFDGKKTPPSTSSARTKKASQPTPGPSTIGISQPSTSSNLNGLDRTPMNNKRSDVEIMALILEVKDILCDLGEGFIEKCLKHYNYSKESVVNAIFEGSLPPELESLDRSLPLIPPDPEEASAEMDAAIGIQRLNIYDNDEFDVMTKDVIDTSRVHKGKRKDKFKNANELLNDKSHLAATKELYNKYSIVTSEYDDEYDDTYDDQDIGSSAQDDCVEVDARPFTIPRILRKQEQCDLDDDVDEEHDLATNSGGQITADQFVQDPALLRAKAEERYWSKRGGRSFYSRNKDVVGNAKGQGQSKEVVDNRNQKGKSKATRANHNRRAGSQWKRSHGMVPS</sequence>
<accession>A0ACC2PSL3</accession>
<dbReference type="EMBL" id="CM056741">
    <property type="protein sequence ID" value="KAJ8686407.1"/>
    <property type="molecule type" value="Genomic_DNA"/>
</dbReference>
<reference evidence="1" key="1">
    <citation type="submission" date="2023-04" db="EMBL/GenBank/DDBJ databases">
        <title>A chromosome-level genome assembly of the parasitoid wasp Eretmocerus hayati.</title>
        <authorList>
            <person name="Zhong Y."/>
            <person name="Liu S."/>
            <person name="Liu Y."/>
        </authorList>
    </citation>
    <scope>NUCLEOTIDE SEQUENCE</scope>
    <source>
        <strain evidence="1">ZJU_SS_LIU_2023</strain>
    </source>
</reference>
<evidence type="ECO:0000313" key="1">
    <source>
        <dbReference type="EMBL" id="KAJ8686407.1"/>
    </source>
</evidence>
<protein>
    <submittedName>
        <fullName evidence="1">Uncharacterized protein</fullName>
    </submittedName>
</protein>